<sequence length="336" mass="38449">MKKKKSKYILYATLVLIIVIILLFLFNKCCNKVIVENDGSKPSIAVLDTKIISQDNEEIRFAIRFVVFRDSKHSEDRLKRKDVRIDSLKRPSVFFEQKQFNKKSKKTKEPFSAILLLDQSGSMTSNDRDKKRFVATNIFNENFGQDNYLMLWSFGLRGNAFQSYSDGFVKDTFLFKKQIKELEATKASGSSPLFKAQDSTSKYLNKYAPTKIKALVSFTDGVAGGKAAYENTIATSLENEIPLYNICLLSKSKLLKQQAFDTHGAYIQVDNLKQLLSVFGNLGGIINGTSTTYYTEWTAKNLKGKFAKKGRFNHEMIIQLPYRDKTEIKLTFELEW</sequence>
<evidence type="ECO:0000256" key="1">
    <source>
        <dbReference type="SAM" id="Phobius"/>
    </source>
</evidence>
<protein>
    <recommendedName>
        <fullName evidence="4">von Willebrand factor type A domain-containing protein</fullName>
    </recommendedName>
</protein>
<dbReference type="InterPro" id="IPR036465">
    <property type="entry name" value="vWFA_dom_sf"/>
</dbReference>
<dbReference type="Gene3D" id="3.40.50.410">
    <property type="entry name" value="von Willebrand factor, type A domain"/>
    <property type="match status" value="1"/>
</dbReference>
<keyword evidence="1" id="KW-0812">Transmembrane</keyword>
<keyword evidence="3" id="KW-1185">Reference proteome</keyword>
<evidence type="ECO:0000313" key="2">
    <source>
        <dbReference type="EMBL" id="MBP0904094.1"/>
    </source>
</evidence>
<dbReference type="SUPFAM" id="SSF53300">
    <property type="entry name" value="vWA-like"/>
    <property type="match status" value="1"/>
</dbReference>
<evidence type="ECO:0008006" key="4">
    <source>
        <dbReference type="Google" id="ProtNLM"/>
    </source>
</evidence>
<evidence type="ECO:0000313" key="3">
    <source>
        <dbReference type="Proteomes" id="UP000670776"/>
    </source>
</evidence>
<keyword evidence="1" id="KW-1133">Transmembrane helix</keyword>
<dbReference type="EMBL" id="JAGJCB010000008">
    <property type="protein sequence ID" value="MBP0904094.1"/>
    <property type="molecule type" value="Genomic_DNA"/>
</dbReference>
<gene>
    <name evidence="2" type="ORF">J8H85_09655</name>
</gene>
<reference evidence="2 3" key="1">
    <citation type="submission" date="2021-04" db="EMBL/GenBank/DDBJ databases">
        <title>Mariniflexile gromovii gen. nov., sp. nov., a gliding bacterium isolated from the sea urchin Strongylocentrotus intermedius.</title>
        <authorList>
            <person name="Ko S."/>
            <person name="Le V."/>
            <person name="Ahn C.-Y."/>
            <person name="Oh H.-M."/>
        </authorList>
    </citation>
    <scope>NUCLEOTIDE SEQUENCE [LARGE SCALE GENOMIC DNA]</scope>
    <source>
        <strain evidence="2 3">KCTC 12570</strain>
    </source>
</reference>
<proteinExistence type="predicted"/>
<name>A0ABS4BU37_9FLAO</name>
<comment type="caution">
    <text evidence="2">The sequence shown here is derived from an EMBL/GenBank/DDBJ whole genome shotgun (WGS) entry which is preliminary data.</text>
</comment>
<accession>A0ABS4BU37</accession>
<feature type="transmembrane region" description="Helical" evidence="1">
    <location>
        <begin position="9"/>
        <end position="26"/>
    </location>
</feature>
<dbReference type="RefSeq" id="WP_209654993.1">
    <property type="nucleotide sequence ID" value="NZ_JAGJCB010000008.1"/>
</dbReference>
<dbReference type="Proteomes" id="UP000670776">
    <property type="component" value="Unassembled WGS sequence"/>
</dbReference>
<organism evidence="2 3">
    <name type="scientific">Mariniflexile gromovii</name>
    <dbReference type="NCBI Taxonomy" id="362523"/>
    <lineage>
        <taxon>Bacteria</taxon>
        <taxon>Pseudomonadati</taxon>
        <taxon>Bacteroidota</taxon>
        <taxon>Flavobacteriia</taxon>
        <taxon>Flavobacteriales</taxon>
        <taxon>Flavobacteriaceae</taxon>
        <taxon>Mariniflexile</taxon>
    </lineage>
</organism>
<keyword evidence="1" id="KW-0472">Membrane</keyword>